<evidence type="ECO:0000256" key="1">
    <source>
        <dbReference type="ARBA" id="ARBA00022729"/>
    </source>
</evidence>
<dbReference type="EMBL" id="UXUI01007434">
    <property type="protein sequence ID" value="VDD87561.1"/>
    <property type="molecule type" value="Genomic_DNA"/>
</dbReference>
<evidence type="ECO:0000256" key="2">
    <source>
        <dbReference type="SAM" id="MobiDB-lite"/>
    </source>
</evidence>
<dbReference type="AlphaFoldDB" id="A0A0N4UZE8"/>
<protein>
    <submittedName>
        <fullName evidence="6">ZP domain-containing protein</fullName>
    </submittedName>
</protein>
<gene>
    <name evidence="4" type="ORF">EVEC_LOCUS2704</name>
</gene>
<dbReference type="InterPro" id="IPR051962">
    <property type="entry name" value="Cuticlin"/>
</dbReference>
<feature type="region of interest" description="Disordered" evidence="2">
    <location>
        <begin position="234"/>
        <end position="255"/>
    </location>
</feature>
<name>A0A0N4UZE8_ENTVE</name>
<evidence type="ECO:0000313" key="6">
    <source>
        <dbReference type="WBParaSite" id="EVEC_0000299601-mRNA-1"/>
    </source>
</evidence>
<accession>A0A0N4UZE8</accession>
<sequence length="283" mass="32359">MHPLFATESDRSYCAHCVYTESREELVDIYLQDLLVSKNPPFELAPQFDESMTKPKCTYEIRRGSIDGPPIRYAMLGEVVYHRWECSEESIFSVQLSTRQQSLASFLYLNPSLNCRSYNEKVQANTIIVDKAVWQKEIHDYGLLVQNCYVENGESERILVIDENGCGVDQYIIPTPQYSSDLTKAWRPPRNCPINDEQELLTKKYGGVSSVKNYNAISDGPGKFHLDGTVSDKISEENQRHRRNQNESLRLKPNAETYPEMDVVGVLTVLDSPDDVEYYGLPP</sequence>
<evidence type="ECO:0000259" key="3">
    <source>
        <dbReference type="Pfam" id="PF25301"/>
    </source>
</evidence>
<proteinExistence type="predicted"/>
<dbReference type="Proteomes" id="UP000274131">
    <property type="component" value="Unassembled WGS sequence"/>
</dbReference>
<dbReference type="PANTHER" id="PTHR22907">
    <property type="entry name" value="GH04558P"/>
    <property type="match status" value="1"/>
</dbReference>
<dbReference type="Pfam" id="PF25301">
    <property type="entry name" value="CUT_C"/>
    <property type="match status" value="2"/>
</dbReference>
<organism evidence="6">
    <name type="scientific">Enterobius vermicularis</name>
    <name type="common">Human pinworm</name>
    <dbReference type="NCBI Taxonomy" id="51028"/>
    <lineage>
        <taxon>Eukaryota</taxon>
        <taxon>Metazoa</taxon>
        <taxon>Ecdysozoa</taxon>
        <taxon>Nematoda</taxon>
        <taxon>Chromadorea</taxon>
        <taxon>Rhabditida</taxon>
        <taxon>Spirurina</taxon>
        <taxon>Oxyuridomorpha</taxon>
        <taxon>Oxyuroidea</taxon>
        <taxon>Oxyuridae</taxon>
        <taxon>Enterobius</taxon>
    </lineage>
</organism>
<dbReference type="OrthoDB" id="6139674at2759"/>
<reference evidence="4 5" key="2">
    <citation type="submission" date="2018-10" db="EMBL/GenBank/DDBJ databases">
        <authorList>
            <consortium name="Pathogen Informatics"/>
        </authorList>
    </citation>
    <scope>NUCLEOTIDE SEQUENCE [LARGE SCALE GENOMIC DNA]</scope>
</reference>
<dbReference type="WBParaSite" id="EVEC_0000299601-mRNA-1">
    <property type="protein sequence ID" value="EVEC_0000299601-mRNA-1"/>
    <property type="gene ID" value="EVEC_0000299601"/>
</dbReference>
<feature type="domain" description="Cuticlin C-terminal" evidence="3">
    <location>
        <begin position="55"/>
        <end position="90"/>
    </location>
</feature>
<evidence type="ECO:0000313" key="5">
    <source>
        <dbReference type="Proteomes" id="UP000274131"/>
    </source>
</evidence>
<keyword evidence="1" id="KW-0732">Signal</keyword>
<feature type="domain" description="Cuticlin C-terminal" evidence="3">
    <location>
        <begin position="139"/>
        <end position="184"/>
    </location>
</feature>
<evidence type="ECO:0000313" key="4">
    <source>
        <dbReference type="EMBL" id="VDD87561.1"/>
    </source>
</evidence>
<dbReference type="InterPro" id="IPR057475">
    <property type="entry name" value="CUT_C"/>
</dbReference>
<dbReference type="PANTHER" id="PTHR22907:SF39">
    <property type="entry name" value="ZP DOMAIN-CONTAINING PROTEIN"/>
    <property type="match status" value="1"/>
</dbReference>
<reference evidence="6" key="1">
    <citation type="submission" date="2017-02" db="UniProtKB">
        <authorList>
            <consortium name="WormBaseParasite"/>
        </authorList>
    </citation>
    <scope>IDENTIFICATION</scope>
</reference>
<keyword evidence="5" id="KW-1185">Reference proteome</keyword>